<dbReference type="GO" id="GO:0042575">
    <property type="term" value="C:DNA polymerase complex"/>
    <property type="evidence" value="ECO:0007669"/>
    <property type="project" value="TreeGrafter"/>
</dbReference>
<keyword evidence="10 15" id="KW-0239">DNA-directed DNA polymerase</keyword>
<dbReference type="InterPro" id="IPR024826">
    <property type="entry name" value="DNA_pol_delta/II_ssu"/>
</dbReference>
<comment type="subunit">
    <text evidence="3 15">Heterodimer of a large subunit and a small subunit.</text>
</comment>
<comment type="catalytic activity">
    <reaction evidence="1 15">
        <text>Exonucleolytic cleavage in the 3'- to 5'-direction to yield nucleoside 5'-phosphates.</text>
        <dbReference type="EC" id="3.1.11.1"/>
    </reaction>
</comment>
<proteinExistence type="inferred from homology"/>
<evidence type="ECO:0000256" key="4">
    <source>
        <dbReference type="ARBA" id="ARBA00022679"/>
    </source>
</evidence>
<dbReference type="AlphaFoldDB" id="A0A401HQW1"/>
<evidence type="ECO:0000256" key="8">
    <source>
        <dbReference type="ARBA" id="ARBA00022801"/>
    </source>
</evidence>
<dbReference type="GO" id="GO:0006271">
    <property type="term" value="P:DNA strand elongation involved in DNA replication"/>
    <property type="evidence" value="ECO:0007669"/>
    <property type="project" value="TreeGrafter"/>
</dbReference>
<reference evidence="17 18" key="1">
    <citation type="journal article" date="2019" name="Int. J. Syst. Evol. Microbiol.">
        <title>Methanofervidicoccus abyssi gen. nov., sp. nov., a hydrogenotrophic methanogen, isolated from a hydrothermal vent chimney in the Mid-Cayman Spreading Center, the Caribbean Sea.</title>
        <authorList>
            <person name="Sakai S."/>
            <person name="Takaki Y."/>
            <person name="Miyazaki M."/>
            <person name="Ogawara M."/>
            <person name="Yanagawa K."/>
            <person name="Miyazaki J."/>
            <person name="Takai K."/>
        </authorList>
    </citation>
    <scope>NUCLEOTIDE SEQUENCE [LARGE SCALE GENOMIC DNA]</scope>
    <source>
        <strain evidence="17 18">HHB</strain>
    </source>
</reference>
<dbReference type="CDD" id="cd04490">
    <property type="entry name" value="PolII_SU_OBF"/>
    <property type="match status" value="1"/>
</dbReference>
<dbReference type="GO" id="GO:0003887">
    <property type="term" value="F:DNA-directed DNA polymerase activity"/>
    <property type="evidence" value="ECO:0007669"/>
    <property type="project" value="UniProtKB-UniRule"/>
</dbReference>
<dbReference type="InterPro" id="IPR011149">
    <property type="entry name" value="Pol2_small_arc"/>
</dbReference>
<dbReference type="GO" id="GO:0008310">
    <property type="term" value="F:single-stranded DNA 3'-5' DNA exonuclease activity"/>
    <property type="evidence" value="ECO:0007669"/>
    <property type="project" value="UniProtKB-EC"/>
</dbReference>
<keyword evidence="18" id="KW-1185">Reference proteome</keyword>
<dbReference type="HAMAP" id="MF_00325">
    <property type="entry name" value="DNApol_II_A_arch"/>
    <property type="match status" value="1"/>
</dbReference>
<dbReference type="GO" id="GO:0006308">
    <property type="term" value="P:DNA catabolic process"/>
    <property type="evidence" value="ECO:0007669"/>
    <property type="project" value="UniProtKB-UniRule"/>
</dbReference>
<evidence type="ECO:0000256" key="11">
    <source>
        <dbReference type="ARBA" id="ARBA00023125"/>
    </source>
</evidence>
<dbReference type="InterPro" id="IPR029052">
    <property type="entry name" value="Metallo-depent_PP-like"/>
</dbReference>
<keyword evidence="12 15" id="KW-0511">Multifunctional enzyme</keyword>
<dbReference type="PANTHER" id="PTHR10416">
    <property type="entry name" value="DNA POLYMERASE DELTA SUBUNIT 2"/>
    <property type="match status" value="1"/>
</dbReference>
<dbReference type="EC" id="2.7.7.7" evidence="15"/>
<keyword evidence="8 15" id="KW-0378">Hydrolase</keyword>
<dbReference type="SUPFAM" id="SSF56300">
    <property type="entry name" value="Metallo-dependent phosphatases"/>
    <property type="match status" value="1"/>
</dbReference>
<keyword evidence="9 15" id="KW-0269">Exonuclease</keyword>
<evidence type="ECO:0000259" key="16">
    <source>
        <dbReference type="Pfam" id="PF04042"/>
    </source>
</evidence>
<evidence type="ECO:0000256" key="14">
    <source>
        <dbReference type="ARBA" id="ARBA00049244"/>
    </source>
</evidence>
<evidence type="ECO:0000256" key="2">
    <source>
        <dbReference type="ARBA" id="ARBA00006035"/>
    </source>
</evidence>
<dbReference type="PANTHER" id="PTHR10416:SF0">
    <property type="entry name" value="DNA POLYMERASE DELTA SUBUNIT 2"/>
    <property type="match status" value="1"/>
</dbReference>
<evidence type="ECO:0000256" key="3">
    <source>
        <dbReference type="ARBA" id="ARBA00011315"/>
    </source>
</evidence>
<comment type="similarity">
    <text evidence="2 15">Belongs to the DNA polymerase delta/II small subunit family.</text>
</comment>
<keyword evidence="4 15" id="KW-0808">Transferase</keyword>
<dbReference type="Gene3D" id="3.60.21.50">
    <property type="match status" value="1"/>
</dbReference>
<evidence type="ECO:0000313" key="18">
    <source>
        <dbReference type="Proteomes" id="UP000290527"/>
    </source>
</evidence>
<dbReference type="RefSeq" id="WP_131007491.1">
    <property type="nucleotide sequence ID" value="NZ_BFAX01000004.1"/>
</dbReference>
<keyword evidence="5 15" id="KW-0548">Nucleotidyltransferase</keyword>
<evidence type="ECO:0000256" key="10">
    <source>
        <dbReference type="ARBA" id="ARBA00022932"/>
    </source>
</evidence>
<dbReference type="InterPro" id="IPR007185">
    <property type="entry name" value="DNA_pol_a/d/e_bsu"/>
</dbReference>
<gene>
    <name evidence="15" type="primary">polB</name>
    <name evidence="17" type="ORF">MHHB_P0887</name>
</gene>
<evidence type="ECO:0000256" key="15">
    <source>
        <dbReference type="HAMAP-Rule" id="MF_00325"/>
    </source>
</evidence>
<comment type="function">
    <text evidence="13 15">Possesses two activities: a DNA synthesis (polymerase) and an exonucleolytic activity that degrades single-stranded DNA in the 3' to 5' direction. Has a template-primer preference which is characteristic of a replicative DNA polymerase.</text>
</comment>
<keyword evidence="6 15" id="KW-0235">DNA replication</keyword>
<evidence type="ECO:0000313" key="17">
    <source>
        <dbReference type="EMBL" id="GBF36657.1"/>
    </source>
</evidence>
<keyword evidence="7 15" id="KW-0540">Nuclease</keyword>
<evidence type="ECO:0000256" key="1">
    <source>
        <dbReference type="ARBA" id="ARBA00000563"/>
    </source>
</evidence>
<dbReference type="Pfam" id="PF04042">
    <property type="entry name" value="DNA_pol_E_B"/>
    <property type="match status" value="1"/>
</dbReference>
<feature type="domain" description="DNA polymerase alpha/delta/epsilon subunit B" evidence="16">
    <location>
        <begin position="393"/>
        <end position="523"/>
    </location>
</feature>
<dbReference type="GO" id="GO:0003677">
    <property type="term" value="F:DNA binding"/>
    <property type="evidence" value="ECO:0007669"/>
    <property type="project" value="UniProtKB-UniRule"/>
</dbReference>
<comment type="caution">
    <text evidence="17">The sequence shown here is derived from an EMBL/GenBank/DDBJ whole genome shotgun (WGS) entry which is preliminary data.</text>
</comment>
<evidence type="ECO:0000256" key="5">
    <source>
        <dbReference type="ARBA" id="ARBA00022695"/>
    </source>
</evidence>
<evidence type="ECO:0000256" key="9">
    <source>
        <dbReference type="ARBA" id="ARBA00022839"/>
    </source>
</evidence>
<dbReference type="EMBL" id="BFAX01000004">
    <property type="protein sequence ID" value="GBF36657.1"/>
    <property type="molecule type" value="Genomic_DNA"/>
</dbReference>
<evidence type="ECO:0000256" key="13">
    <source>
        <dbReference type="ARBA" id="ARBA00024817"/>
    </source>
</evidence>
<sequence>MLEDFLDIEILLTPESYRRINNMSEKERKDLLMKIKEFKSKNNTFIVLDDYFLNIFLKLDLENVIRMYKNCNFTKYYIGDGINNKEEMLESSTEVLDSTPSPICKIVDNTTSDTTEVVSNIAKDTSSEVIEKTENTLIEEKRKKRISEIKSIRNSINRRINYIAKDIESKISVYREWDVTGKSTCEGTIEDFKKYFKDRYNRIKKMIERKVKRKAYPLEKLYKMKGESDVFIVGIVFDISTTKNGHKKVEIEDEKSSFTVILMKDKIERGELPDDILLDEVVGFRGYVSNTGEIFFANECIRPDITPKTPRSIDEKIYTAFLSDIHVGSREFLGNVFKRFIELLNGKISKGIEEKIVSRLKYISIAGDLIDGVGVYPGQEEDLYEIDIMAQYSEIATYLEEIPEHIHIIISPGNHDAVRPAEPQPVLPKKVLKLFDSLDNITFISNPGYVNVHGLDFLIYHGRSFDDIVGQVSSAKYTDPPSIMRELLKRRHLCPTYGGRCPIAPEHIDYLVIHKEPDIFHAGHIHINGYGVYKGTVMVNSGTFQKQTEFQKKMGIHPTPGRIPIFDMSRIGDVYIEWNNGKITI</sequence>
<accession>A0A401HQW1</accession>
<dbReference type="NCBIfam" id="NF003119">
    <property type="entry name" value="PRK04036.1-4"/>
    <property type="match status" value="1"/>
</dbReference>
<name>A0A401HQW1_9EURY</name>
<comment type="catalytic activity">
    <reaction evidence="14 15">
        <text>DNA(n) + a 2'-deoxyribonucleoside 5'-triphosphate = DNA(n+1) + diphosphate</text>
        <dbReference type="Rhea" id="RHEA:22508"/>
        <dbReference type="Rhea" id="RHEA-COMP:17339"/>
        <dbReference type="Rhea" id="RHEA-COMP:17340"/>
        <dbReference type="ChEBI" id="CHEBI:33019"/>
        <dbReference type="ChEBI" id="CHEBI:61560"/>
        <dbReference type="ChEBI" id="CHEBI:173112"/>
        <dbReference type="EC" id="2.7.7.7"/>
    </reaction>
</comment>
<dbReference type="Proteomes" id="UP000290527">
    <property type="component" value="Unassembled WGS sequence"/>
</dbReference>
<dbReference type="PIRSF" id="PIRSF000803">
    <property type="entry name" value="Arc_Pol2_small"/>
    <property type="match status" value="1"/>
</dbReference>
<evidence type="ECO:0000256" key="6">
    <source>
        <dbReference type="ARBA" id="ARBA00022705"/>
    </source>
</evidence>
<dbReference type="NCBIfam" id="NF003118">
    <property type="entry name" value="PRK04036.1-3"/>
    <property type="match status" value="1"/>
</dbReference>
<organism evidence="17 18">
    <name type="scientific">Methanofervidicoccus abyssi</name>
    <dbReference type="NCBI Taxonomy" id="2082189"/>
    <lineage>
        <taxon>Archaea</taxon>
        <taxon>Methanobacteriati</taxon>
        <taxon>Methanobacteriota</taxon>
        <taxon>Methanomada group</taxon>
        <taxon>Methanococci</taxon>
        <taxon>Methanococcales</taxon>
        <taxon>Methanofervidicoccus</taxon>
    </lineage>
</organism>
<keyword evidence="11 15" id="KW-0238">DNA-binding</keyword>
<evidence type="ECO:0000256" key="7">
    <source>
        <dbReference type="ARBA" id="ARBA00022722"/>
    </source>
</evidence>
<dbReference type="OrthoDB" id="372039at2157"/>
<evidence type="ECO:0000256" key="12">
    <source>
        <dbReference type="ARBA" id="ARBA00023268"/>
    </source>
</evidence>
<dbReference type="EC" id="3.1.11.1" evidence="15"/>
<protein>
    <recommendedName>
        <fullName evidence="15">DNA polymerase II small subunit</fullName>
        <shortName evidence="15">Pol II</shortName>
        <ecNumber evidence="15">2.7.7.7</ecNumber>
    </recommendedName>
    <alternativeName>
        <fullName evidence="15">Exodeoxyribonuclease small subunit</fullName>
        <ecNumber evidence="15">3.1.11.1</ecNumber>
    </alternativeName>
</protein>